<name>A0A1H9QUW7_9MICO</name>
<accession>A0A1H9QUW7</accession>
<dbReference type="Gene3D" id="3.40.630.30">
    <property type="match status" value="1"/>
</dbReference>
<protein>
    <submittedName>
        <fullName evidence="4">Acetyltransferase (GNAT) family protein</fullName>
    </submittedName>
</protein>
<feature type="domain" description="N-acetyltransferase" evidence="3">
    <location>
        <begin position="26"/>
        <end position="170"/>
    </location>
</feature>
<dbReference type="PANTHER" id="PTHR43877:SF1">
    <property type="entry name" value="ACETYLTRANSFERASE"/>
    <property type="match status" value="1"/>
</dbReference>
<dbReference type="GO" id="GO:0016747">
    <property type="term" value="F:acyltransferase activity, transferring groups other than amino-acyl groups"/>
    <property type="evidence" value="ECO:0007669"/>
    <property type="project" value="InterPro"/>
</dbReference>
<dbReference type="AlphaFoldDB" id="A0A1H9QUW7"/>
<reference evidence="5" key="1">
    <citation type="submission" date="2016-10" db="EMBL/GenBank/DDBJ databases">
        <authorList>
            <person name="Varghese N."/>
            <person name="Submissions S."/>
        </authorList>
    </citation>
    <scope>NUCLEOTIDE SEQUENCE [LARGE SCALE GENOMIC DNA]</scope>
    <source>
        <strain evidence="5">CGMCC 1.6963</strain>
    </source>
</reference>
<organism evidence="4 5">
    <name type="scientific">Pedococcus cremeus</name>
    <dbReference type="NCBI Taxonomy" id="587636"/>
    <lineage>
        <taxon>Bacteria</taxon>
        <taxon>Bacillati</taxon>
        <taxon>Actinomycetota</taxon>
        <taxon>Actinomycetes</taxon>
        <taxon>Micrococcales</taxon>
        <taxon>Intrasporangiaceae</taxon>
        <taxon>Pedococcus</taxon>
    </lineage>
</organism>
<dbReference type="InterPro" id="IPR000182">
    <property type="entry name" value="GNAT_dom"/>
</dbReference>
<evidence type="ECO:0000256" key="1">
    <source>
        <dbReference type="ARBA" id="ARBA00022679"/>
    </source>
</evidence>
<keyword evidence="5" id="KW-1185">Reference proteome</keyword>
<dbReference type="PANTHER" id="PTHR43877">
    <property type="entry name" value="AMINOALKYLPHOSPHONATE N-ACETYLTRANSFERASE-RELATED-RELATED"/>
    <property type="match status" value="1"/>
</dbReference>
<dbReference type="EMBL" id="FOHB01000001">
    <property type="protein sequence ID" value="SER64025.1"/>
    <property type="molecule type" value="Genomic_DNA"/>
</dbReference>
<dbReference type="SUPFAM" id="SSF55729">
    <property type="entry name" value="Acyl-CoA N-acyltransferases (Nat)"/>
    <property type="match status" value="1"/>
</dbReference>
<evidence type="ECO:0000256" key="2">
    <source>
        <dbReference type="ARBA" id="ARBA00023315"/>
    </source>
</evidence>
<dbReference type="Pfam" id="PF00583">
    <property type="entry name" value="Acetyltransf_1"/>
    <property type="match status" value="1"/>
</dbReference>
<gene>
    <name evidence="4" type="ORF">SAMN05216199_0750</name>
</gene>
<sequence length="170" mass="18481">MSAGGTAPPGPGVSASGYAVEQAGAEELADLTRMRLAWSADRGLHATDDAAVEAFGERMRRWWDQQSGHRRAWVARTPGGEAVGMANAAVFERMPKPGIPPSRWAYGANVWVDPGHRRRGVGGLLMQALVEWARAERMVRVVLAPSEISRPLYSAFGFREAADSLLRLEL</sequence>
<proteinExistence type="predicted"/>
<evidence type="ECO:0000313" key="5">
    <source>
        <dbReference type="Proteomes" id="UP000199019"/>
    </source>
</evidence>
<dbReference type="InterPro" id="IPR016181">
    <property type="entry name" value="Acyl_CoA_acyltransferase"/>
</dbReference>
<dbReference type="STRING" id="587636.SAMN05216199_0750"/>
<dbReference type="Proteomes" id="UP000199019">
    <property type="component" value="Unassembled WGS sequence"/>
</dbReference>
<evidence type="ECO:0000313" key="4">
    <source>
        <dbReference type="EMBL" id="SER64025.1"/>
    </source>
</evidence>
<evidence type="ECO:0000259" key="3">
    <source>
        <dbReference type="PROSITE" id="PS51186"/>
    </source>
</evidence>
<keyword evidence="1 4" id="KW-0808">Transferase</keyword>
<keyword evidence="2" id="KW-0012">Acyltransferase</keyword>
<dbReference type="InterPro" id="IPR050832">
    <property type="entry name" value="Bact_Acetyltransf"/>
</dbReference>
<dbReference type="PROSITE" id="PS51186">
    <property type="entry name" value="GNAT"/>
    <property type="match status" value="1"/>
</dbReference>
<dbReference type="CDD" id="cd04301">
    <property type="entry name" value="NAT_SF"/>
    <property type="match status" value="1"/>
</dbReference>